<dbReference type="EMBL" id="JAVFKD010000016">
    <property type="protein sequence ID" value="KAK5988169.1"/>
    <property type="molecule type" value="Genomic_DNA"/>
</dbReference>
<gene>
    <name evidence="1" type="ORF">PT974_12309</name>
</gene>
<evidence type="ECO:0000313" key="2">
    <source>
        <dbReference type="Proteomes" id="UP001338125"/>
    </source>
</evidence>
<sequence>MRTNDTVCQMLAKYKGHRKRNDTSDIMRDITEKEAFLMVDFYQFIVQPLVEGCSRVCLSKLAERANRCEESVRWPTGMEETRLFRGLYRFQLPCNLFGTTHLGTQYIDFDTKQVFRLYLLRFHHWELAEIVCVYEFARRKYIQAFKVLCAKEEKPLGRQLVDLPVDGSDSYYGHILHGTISRGLELLNFLHFSVQDEDHLVRVIPSQMAYPAGEPFQHHFFYNITDDFVCRFWYEDSVPRIK</sequence>
<evidence type="ECO:0000313" key="1">
    <source>
        <dbReference type="EMBL" id="KAK5988169.1"/>
    </source>
</evidence>
<protein>
    <submittedName>
        <fullName evidence="1">Uncharacterized protein</fullName>
    </submittedName>
</protein>
<organism evidence="1 2">
    <name type="scientific">Cladobotryum mycophilum</name>
    <dbReference type="NCBI Taxonomy" id="491253"/>
    <lineage>
        <taxon>Eukaryota</taxon>
        <taxon>Fungi</taxon>
        <taxon>Dikarya</taxon>
        <taxon>Ascomycota</taxon>
        <taxon>Pezizomycotina</taxon>
        <taxon>Sordariomycetes</taxon>
        <taxon>Hypocreomycetidae</taxon>
        <taxon>Hypocreales</taxon>
        <taxon>Hypocreaceae</taxon>
        <taxon>Cladobotryum</taxon>
    </lineage>
</organism>
<reference evidence="1 2" key="1">
    <citation type="submission" date="2024-01" db="EMBL/GenBank/DDBJ databases">
        <title>Complete genome of Cladobotryum mycophilum ATHUM6906.</title>
        <authorList>
            <person name="Christinaki A.C."/>
            <person name="Myridakis A.I."/>
            <person name="Kouvelis V.N."/>
        </authorList>
    </citation>
    <scope>NUCLEOTIDE SEQUENCE [LARGE SCALE GENOMIC DNA]</scope>
    <source>
        <strain evidence="1 2">ATHUM6906</strain>
    </source>
</reference>
<dbReference type="Proteomes" id="UP001338125">
    <property type="component" value="Unassembled WGS sequence"/>
</dbReference>
<proteinExistence type="predicted"/>
<comment type="caution">
    <text evidence="1">The sequence shown here is derived from an EMBL/GenBank/DDBJ whole genome shotgun (WGS) entry which is preliminary data.</text>
</comment>
<name>A0ABR0S7M7_9HYPO</name>
<keyword evidence="2" id="KW-1185">Reference proteome</keyword>
<accession>A0ABR0S7M7</accession>